<evidence type="ECO:0000256" key="3">
    <source>
        <dbReference type="HAMAP-Rule" id="MF_01805"/>
    </source>
</evidence>
<organism evidence="5 7">
    <name type="scientific">Fundicoccus ignavus</name>
    <dbReference type="NCBI Taxonomy" id="2664442"/>
    <lineage>
        <taxon>Bacteria</taxon>
        <taxon>Bacillati</taxon>
        <taxon>Bacillota</taxon>
        <taxon>Bacilli</taxon>
        <taxon>Lactobacillales</taxon>
        <taxon>Aerococcaceae</taxon>
        <taxon>Fundicoccus</taxon>
    </lineage>
</organism>
<keyword evidence="1 3" id="KW-0159">Chromosome partition</keyword>
<keyword evidence="3" id="KW-0963">Cytoplasm</keyword>
<dbReference type="EMBL" id="WJQT01000002">
    <property type="protein sequence ID" value="MRJ46542.1"/>
    <property type="molecule type" value="Genomic_DNA"/>
</dbReference>
<dbReference type="Proteomes" id="UP000440066">
    <property type="component" value="Unassembled WGS sequence"/>
</dbReference>
<dbReference type="AlphaFoldDB" id="A0A6I2GAN8"/>
<evidence type="ECO:0000256" key="2">
    <source>
        <dbReference type="ARBA" id="ARBA00044777"/>
    </source>
</evidence>
<name>A0A6I2GAN8_9LACT</name>
<dbReference type="InterPro" id="IPR023093">
    <property type="entry name" value="ScpA-like_C"/>
</dbReference>
<dbReference type="GO" id="GO:0007059">
    <property type="term" value="P:chromosome segregation"/>
    <property type="evidence" value="ECO:0007669"/>
    <property type="project" value="UniProtKB-UniRule"/>
</dbReference>
<dbReference type="InterPro" id="IPR003768">
    <property type="entry name" value="ScpA"/>
</dbReference>
<dbReference type="EMBL" id="WJQS01000002">
    <property type="protein sequence ID" value="MRI84830.1"/>
    <property type="molecule type" value="Genomic_DNA"/>
</dbReference>
<sequence length="256" mass="29034">MSNNELKLELDAFQGPFDLLLHLIKQMKVDINDIPMSEITSQYLAYLHSMKEFQLDIAGDYLVMAATLLEIKSRLLLPIEPEPDLEGDYEPEDPRQVLVQQLLLYQQFQDVATALEIKQVERAELYTRPSEDLSGMQTFVPLDEGDITLDQLTAAMALALQKELERVPKQKEINHDPLTVSEKMDEILSIINTLDEHNSIEFSDLLNGGNRHEVITTFMAMLELVRKQAIIFKQTMALAPINILKAEGANGLNEVN</sequence>
<evidence type="ECO:0000313" key="9">
    <source>
        <dbReference type="Proteomes" id="UP000469870"/>
    </source>
</evidence>
<accession>A0A6I2GAN8</accession>
<comment type="caution">
    <text evidence="5">The sequence shown here is derived from an EMBL/GenBank/DDBJ whole genome shotgun (WGS) entry which is preliminary data.</text>
</comment>
<evidence type="ECO:0000313" key="6">
    <source>
        <dbReference type="EMBL" id="MRJ46542.1"/>
    </source>
</evidence>
<comment type="subunit">
    <text evidence="3">Component of a cohesin-like complex composed of ScpA, ScpB and the Smc homodimer, in which ScpA and ScpB bind to the head domain of Smc. The presence of the three proteins is required for the association of the complex with DNA.</text>
</comment>
<dbReference type="Pfam" id="PF02616">
    <property type="entry name" value="SMC_ScpA"/>
    <property type="match status" value="1"/>
</dbReference>
<dbReference type="Gene3D" id="6.10.250.2410">
    <property type="match status" value="1"/>
</dbReference>
<dbReference type="Proteomes" id="UP000469870">
    <property type="component" value="Unassembled WGS sequence"/>
</dbReference>
<protein>
    <recommendedName>
        <fullName evidence="2 3">Segregation and condensation protein A</fullName>
    </recommendedName>
</protein>
<keyword evidence="3" id="KW-0131">Cell cycle</keyword>
<dbReference type="PANTHER" id="PTHR33969">
    <property type="entry name" value="SEGREGATION AND CONDENSATION PROTEIN A"/>
    <property type="match status" value="1"/>
</dbReference>
<gene>
    <name evidence="3" type="primary">scpA</name>
    <name evidence="6" type="ORF">GF867_03030</name>
    <name evidence="5" type="ORF">GIY09_02810</name>
    <name evidence="4" type="ORF">GIY11_00930</name>
</gene>
<dbReference type="Gene3D" id="1.10.10.580">
    <property type="entry name" value="Structural maintenance of chromosome 1. Chain E"/>
    <property type="match status" value="1"/>
</dbReference>
<dbReference type="Proteomes" id="UP000430975">
    <property type="component" value="Unassembled WGS sequence"/>
</dbReference>
<evidence type="ECO:0000313" key="5">
    <source>
        <dbReference type="EMBL" id="MRI84830.1"/>
    </source>
</evidence>
<reference evidence="7 9" key="2">
    <citation type="submission" date="2019-11" db="EMBL/GenBank/DDBJ databases">
        <title>Characterisation of Fundicoccus ignavus gen. nov. sp. nov., a novel genus of the family Aerococcaceae isolated from bulk tank milk.</title>
        <authorList>
            <person name="Siebert A."/>
            <person name="Huptas C."/>
            <person name="Wenning M."/>
            <person name="Scherer S."/>
            <person name="Doll E.V."/>
        </authorList>
    </citation>
    <scope>NUCLEOTIDE SEQUENCE [LARGE SCALE GENOMIC DNA]</scope>
    <source>
        <strain evidence="4 9">DSM 109653</strain>
        <strain evidence="5 7">WS4759</strain>
    </source>
</reference>
<dbReference type="RefSeq" id="WP_153831636.1">
    <property type="nucleotide sequence ID" value="NZ_WJQR01000001.1"/>
</dbReference>
<dbReference type="HAMAP" id="MF_01805">
    <property type="entry name" value="ScpA"/>
    <property type="match status" value="1"/>
</dbReference>
<dbReference type="EMBL" id="WJQR01000001">
    <property type="protein sequence ID" value="MRI80596.1"/>
    <property type="molecule type" value="Genomic_DNA"/>
</dbReference>
<dbReference type="GO" id="GO:0006260">
    <property type="term" value="P:DNA replication"/>
    <property type="evidence" value="ECO:0007669"/>
    <property type="project" value="UniProtKB-UniRule"/>
</dbReference>
<keyword evidence="3" id="KW-0132">Cell division</keyword>
<keyword evidence="7" id="KW-1185">Reference proteome</keyword>
<dbReference type="PANTHER" id="PTHR33969:SF2">
    <property type="entry name" value="SEGREGATION AND CONDENSATION PROTEIN A"/>
    <property type="match status" value="1"/>
</dbReference>
<evidence type="ECO:0000313" key="8">
    <source>
        <dbReference type="Proteomes" id="UP000440066"/>
    </source>
</evidence>
<evidence type="ECO:0000313" key="4">
    <source>
        <dbReference type="EMBL" id="MRI80596.1"/>
    </source>
</evidence>
<evidence type="ECO:0000256" key="1">
    <source>
        <dbReference type="ARBA" id="ARBA00022829"/>
    </source>
</evidence>
<reference evidence="6 8" key="1">
    <citation type="submission" date="2019-11" db="EMBL/GenBank/DDBJ databases">
        <title>Characterisation of Fundicoccus ignavus gen. nov. sp. nov., a novel genus of the family Aerococcaceae from bulk tank milk.</title>
        <authorList>
            <person name="Siebert A."/>
            <person name="Huptas C."/>
            <person name="Wenning M."/>
            <person name="Scherer S."/>
            <person name="Doll E.V."/>
        </authorList>
    </citation>
    <scope>NUCLEOTIDE SEQUENCE [LARGE SCALE GENOMIC DNA]</scope>
    <source>
        <strain evidence="6 8">DSM 109652</strain>
    </source>
</reference>
<evidence type="ECO:0000313" key="7">
    <source>
        <dbReference type="Proteomes" id="UP000430975"/>
    </source>
</evidence>
<comment type="similarity">
    <text evidence="3">Belongs to the ScpA family.</text>
</comment>
<proteinExistence type="inferred from homology"/>
<dbReference type="GO" id="GO:0051301">
    <property type="term" value="P:cell division"/>
    <property type="evidence" value="ECO:0007669"/>
    <property type="project" value="UniProtKB-KW"/>
</dbReference>
<comment type="subcellular location">
    <subcellularLocation>
        <location evidence="3">Cytoplasm</location>
    </subcellularLocation>
    <text evidence="3">Associated with two foci at the outer edges of the nucleoid region in young cells, and at four foci within both cell halves in older cells.</text>
</comment>
<comment type="function">
    <text evidence="3">Participates in chromosomal partition during cell division. May act via the formation of a condensin-like complex containing Smc and ScpB that pull DNA away from mid-cell into both cell halves.</text>
</comment>
<dbReference type="GO" id="GO:0005737">
    <property type="term" value="C:cytoplasm"/>
    <property type="evidence" value="ECO:0007669"/>
    <property type="project" value="UniProtKB-SubCell"/>
</dbReference>